<dbReference type="PANTHER" id="PTHR43415">
    <property type="entry name" value="SPERMIDINE N(1)-ACETYLTRANSFERASE"/>
    <property type="match status" value="1"/>
</dbReference>
<protein>
    <recommendedName>
        <fullName evidence="1">N-acetyltransferase domain-containing protein</fullName>
    </recommendedName>
</protein>
<name>A0A0F9Q1Y8_9ZZZZ</name>
<dbReference type="EMBL" id="LAZR01001959">
    <property type="protein sequence ID" value="KKN36529.1"/>
    <property type="molecule type" value="Genomic_DNA"/>
</dbReference>
<dbReference type="AlphaFoldDB" id="A0A0F9Q1Y8"/>
<organism evidence="2">
    <name type="scientific">marine sediment metagenome</name>
    <dbReference type="NCBI Taxonomy" id="412755"/>
    <lineage>
        <taxon>unclassified sequences</taxon>
        <taxon>metagenomes</taxon>
        <taxon>ecological metagenomes</taxon>
    </lineage>
</organism>
<reference evidence="2" key="1">
    <citation type="journal article" date="2015" name="Nature">
        <title>Complex archaea that bridge the gap between prokaryotes and eukaryotes.</title>
        <authorList>
            <person name="Spang A."/>
            <person name="Saw J.H."/>
            <person name="Jorgensen S.L."/>
            <person name="Zaremba-Niedzwiedzka K."/>
            <person name="Martijn J."/>
            <person name="Lind A.E."/>
            <person name="van Eijk R."/>
            <person name="Schleper C."/>
            <person name="Guy L."/>
            <person name="Ettema T.J."/>
        </authorList>
    </citation>
    <scope>NUCLEOTIDE SEQUENCE</scope>
</reference>
<dbReference type="GO" id="GO:0016747">
    <property type="term" value="F:acyltransferase activity, transferring groups other than amino-acyl groups"/>
    <property type="evidence" value="ECO:0007669"/>
    <property type="project" value="InterPro"/>
</dbReference>
<evidence type="ECO:0000313" key="2">
    <source>
        <dbReference type="EMBL" id="KKN36529.1"/>
    </source>
</evidence>
<evidence type="ECO:0000259" key="1">
    <source>
        <dbReference type="PROSITE" id="PS51186"/>
    </source>
</evidence>
<dbReference type="PANTHER" id="PTHR43415:SF3">
    <property type="entry name" value="GNAT-FAMILY ACETYLTRANSFERASE"/>
    <property type="match status" value="1"/>
</dbReference>
<feature type="domain" description="N-acetyltransferase" evidence="1">
    <location>
        <begin position="41"/>
        <end position="176"/>
    </location>
</feature>
<comment type="caution">
    <text evidence="2">The sequence shown here is derived from an EMBL/GenBank/DDBJ whole genome shotgun (WGS) entry which is preliminary data.</text>
</comment>
<dbReference type="InterPro" id="IPR000182">
    <property type="entry name" value="GNAT_dom"/>
</dbReference>
<gene>
    <name evidence="2" type="ORF">LCGC14_0772650</name>
</gene>
<dbReference type="PROSITE" id="PS51186">
    <property type="entry name" value="GNAT"/>
    <property type="match status" value="1"/>
</dbReference>
<dbReference type="Gene3D" id="3.40.630.30">
    <property type="match status" value="1"/>
</dbReference>
<dbReference type="Pfam" id="PF13302">
    <property type="entry name" value="Acetyltransf_3"/>
    <property type="match status" value="1"/>
</dbReference>
<sequence>MAYLQGNDIKLVKFTDRFVTPKYIDWLNDHDVNKYMCTGRIPISKEEVGNRNDYCNIMFAIMTHIVVENDAGVELLVGSDSFSEYIGTMSINAIDWINRKGEIGCMIGNKHYWGAGLATESMYLLVDYALNRLNLNKVECGVVDGNISSIKMLEKNGFKEYAIIPEDYWVEGKYNDVHRFYRLQGW</sequence>
<proteinExistence type="predicted"/>
<dbReference type="InterPro" id="IPR016181">
    <property type="entry name" value="Acyl_CoA_acyltransferase"/>
</dbReference>
<accession>A0A0F9Q1Y8</accession>
<dbReference type="SUPFAM" id="SSF55729">
    <property type="entry name" value="Acyl-CoA N-acyltransferases (Nat)"/>
    <property type="match status" value="1"/>
</dbReference>